<keyword evidence="2" id="KW-1185">Reference proteome</keyword>
<dbReference type="AlphaFoldDB" id="A0A7D4C6W4"/>
<accession>A0A7D4C6W4</accession>
<sequence length="83" mass="9726">MFIHDAHQQWKEYTDPASAHIFGYLKDAEHFATIQKGLWILQSITGPWGTYHWKAVKIKPNFADLVMLEAQRMNKELKELQAN</sequence>
<dbReference type="RefSeq" id="WP_173222438.1">
    <property type="nucleotide sequence ID" value="NZ_CP048104.1"/>
</dbReference>
<dbReference type="EMBL" id="CP048104">
    <property type="protein sequence ID" value="QKG84596.1"/>
    <property type="molecule type" value="Genomic_DNA"/>
</dbReference>
<evidence type="ECO:0000313" key="1">
    <source>
        <dbReference type="EMBL" id="QKG84596.1"/>
    </source>
</evidence>
<dbReference type="Proteomes" id="UP000503088">
    <property type="component" value="Chromosome"/>
</dbReference>
<reference evidence="1 2" key="1">
    <citation type="submission" date="2020-01" db="EMBL/GenBank/DDBJ databases">
        <authorList>
            <person name="Gulvik C.A."/>
            <person name="Batra D.G."/>
        </authorList>
    </citation>
    <scope>NUCLEOTIDE SEQUENCE [LARGE SCALE GENOMIC DNA]</scope>
    <source>
        <strain evidence="1 2">W9323</strain>
    </source>
</reference>
<protein>
    <submittedName>
        <fullName evidence="1">Uncharacterized protein</fullName>
    </submittedName>
</protein>
<evidence type="ECO:0000313" key="2">
    <source>
        <dbReference type="Proteomes" id="UP000503088"/>
    </source>
</evidence>
<proteinExistence type="predicted"/>
<organism evidence="1 2">
    <name type="scientific">Kroppenstedtia pulmonis</name>
    <dbReference type="NCBI Taxonomy" id="1380685"/>
    <lineage>
        <taxon>Bacteria</taxon>
        <taxon>Bacillati</taxon>
        <taxon>Bacillota</taxon>
        <taxon>Bacilli</taxon>
        <taxon>Bacillales</taxon>
        <taxon>Thermoactinomycetaceae</taxon>
        <taxon>Kroppenstedtia</taxon>
    </lineage>
</organism>
<name>A0A7D4C6W4_9BACL</name>
<dbReference type="KEGG" id="kpul:GXN76_08970"/>
<gene>
    <name evidence="1" type="ORF">GXN76_08970</name>
</gene>